<evidence type="ECO:0000256" key="1">
    <source>
        <dbReference type="SAM" id="Phobius"/>
    </source>
</evidence>
<dbReference type="RefSeq" id="WP_377326796.1">
    <property type="nucleotide sequence ID" value="NZ_JBHUMZ010000006.1"/>
</dbReference>
<name>A0ABW5Q6B8_9BACI</name>
<keyword evidence="1" id="KW-1133">Transmembrane helix</keyword>
<protein>
    <submittedName>
        <fullName evidence="2">TIGR04104 family putative zinc finger protein</fullName>
    </submittedName>
</protein>
<dbReference type="Proteomes" id="UP001597452">
    <property type="component" value="Unassembled WGS sequence"/>
</dbReference>
<comment type="caution">
    <text evidence="2">The sequence shown here is derived from an EMBL/GenBank/DDBJ whole genome shotgun (WGS) entry which is preliminary data.</text>
</comment>
<accession>A0ABW5Q6B8</accession>
<evidence type="ECO:0000313" key="2">
    <source>
        <dbReference type="EMBL" id="MFD2637386.1"/>
    </source>
</evidence>
<keyword evidence="3" id="KW-1185">Reference proteome</keyword>
<feature type="transmembrane region" description="Helical" evidence="1">
    <location>
        <begin position="69"/>
        <end position="89"/>
    </location>
</feature>
<sequence length="99" mass="11446">MANCPYCGEKLSYKRLLPISWKSRTGVECPNCHQTSYNSADMRKKSTLIVLIIPLLLIIKDLFNIAFPFMYGIFFMLIVGFILALPLFVKLTKKEEPLW</sequence>
<dbReference type="EMBL" id="JBHUMZ010000006">
    <property type="protein sequence ID" value="MFD2637386.1"/>
    <property type="molecule type" value="Genomic_DNA"/>
</dbReference>
<feature type="transmembrane region" description="Helical" evidence="1">
    <location>
        <begin position="46"/>
        <end position="63"/>
    </location>
</feature>
<reference evidence="3" key="1">
    <citation type="journal article" date="2019" name="Int. J. Syst. Evol. Microbiol.">
        <title>The Global Catalogue of Microorganisms (GCM) 10K type strain sequencing project: providing services to taxonomists for standard genome sequencing and annotation.</title>
        <authorList>
            <consortium name="The Broad Institute Genomics Platform"/>
            <consortium name="The Broad Institute Genome Sequencing Center for Infectious Disease"/>
            <person name="Wu L."/>
            <person name="Ma J."/>
        </authorList>
    </citation>
    <scope>NUCLEOTIDE SEQUENCE [LARGE SCALE GENOMIC DNA]</scope>
    <source>
        <strain evidence="3">TISTR 1571</strain>
    </source>
</reference>
<keyword evidence="1" id="KW-0812">Transmembrane</keyword>
<evidence type="ECO:0000313" key="3">
    <source>
        <dbReference type="Proteomes" id="UP001597452"/>
    </source>
</evidence>
<keyword evidence="1" id="KW-0472">Membrane</keyword>
<proteinExistence type="predicted"/>
<gene>
    <name evidence="2" type="ORF">ACFSW4_00665</name>
</gene>
<dbReference type="InterPro" id="IPR026369">
    <property type="entry name" value="CxxC_20_CxxC"/>
</dbReference>
<organism evidence="2 3">
    <name type="scientific">Piscibacillus salipiscarius</name>
    <dbReference type="NCBI Taxonomy" id="299480"/>
    <lineage>
        <taxon>Bacteria</taxon>
        <taxon>Bacillati</taxon>
        <taxon>Bacillota</taxon>
        <taxon>Bacilli</taxon>
        <taxon>Bacillales</taxon>
        <taxon>Bacillaceae</taxon>
        <taxon>Piscibacillus</taxon>
    </lineage>
</organism>
<dbReference type="NCBIfam" id="TIGR04104">
    <property type="entry name" value="cxxc_20_cxxc"/>
    <property type="match status" value="1"/>
</dbReference>